<sequence length="347" mass="36035">MIGWYLHHHGAGHLQRLRAIAPMLTGEVTVFSSLPAPQPPVITRAGAVRWVRLPEDWAPEGSCPDPGAADPTAGGLLHWAPLHHRGHAGRLAAIAAAAADLELMVVDVSAEVALLSRLLGVPVVTLTQPGRRTDPTHRLAYRAATRLLAPFPGPEQVGRAALAEAAPHVLEFSDRTVFAGGISALPETAVPAPGPSIGPDGPARVLFAGSRGGSAVTAETLRPVLAASAFTWEVIGVPGFPWVPDVRERMAAADVVVINAGLGSVADAARLARPAVVLAQERPFGEQEATARLLRGIGVVTASGLPEPARWDELVRAALSAGGSVWEGWHTTGAAGRAARAIQGLLR</sequence>
<dbReference type="Proteomes" id="UP000595221">
    <property type="component" value="Chromosome"/>
</dbReference>
<accession>A0A7T4T572</accession>
<evidence type="ECO:0008006" key="3">
    <source>
        <dbReference type="Google" id="ProtNLM"/>
    </source>
</evidence>
<dbReference type="RefSeq" id="WP_198491005.1">
    <property type="nucleotide sequence ID" value="NZ_CP066078.1"/>
</dbReference>
<dbReference type="Gene3D" id="3.40.50.2000">
    <property type="entry name" value="Glycogen Phosphorylase B"/>
    <property type="match status" value="1"/>
</dbReference>
<dbReference type="EMBL" id="CP066078">
    <property type="protein sequence ID" value="QQC60244.1"/>
    <property type="molecule type" value="Genomic_DNA"/>
</dbReference>
<gene>
    <name evidence="1" type="ORF">I6H58_04810</name>
</gene>
<proteinExistence type="predicted"/>
<dbReference type="AlphaFoldDB" id="A0A7T4T572"/>
<protein>
    <recommendedName>
        <fullName evidence="3">Glycosyl transferase family 28 C-terminal domain-containing protein</fullName>
    </recommendedName>
</protein>
<organism evidence="1 2">
    <name type="scientific">Rothia kristinae</name>
    <dbReference type="NCBI Taxonomy" id="37923"/>
    <lineage>
        <taxon>Bacteria</taxon>
        <taxon>Bacillati</taxon>
        <taxon>Actinomycetota</taxon>
        <taxon>Actinomycetes</taxon>
        <taxon>Micrococcales</taxon>
        <taxon>Micrococcaceae</taxon>
        <taxon>Rothia</taxon>
    </lineage>
</organism>
<reference evidence="1 2" key="1">
    <citation type="submission" date="2020-12" db="EMBL/GenBank/DDBJ databases">
        <title>FDA dAtabase for Regulatory Grade micrObial Sequences (FDA-ARGOS): Supporting development and validation of Infectious Disease Dx tests.</title>
        <authorList>
            <person name="Sproer C."/>
            <person name="Gronow S."/>
            <person name="Severitt S."/>
            <person name="Schroder I."/>
            <person name="Tallon L."/>
            <person name="Sadzewicz L."/>
            <person name="Zhao X."/>
            <person name="Boylan J."/>
            <person name="Ott S."/>
            <person name="Bowen H."/>
            <person name="Vavikolanu K."/>
            <person name="Mehta A."/>
            <person name="Aluvathingal J."/>
            <person name="Nadendla S."/>
            <person name="Lowell S."/>
            <person name="Myers T."/>
            <person name="Yan Y."/>
            <person name="Sichtig H."/>
        </authorList>
    </citation>
    <scope>NUCLEOTIDE SEQUENCE [LARGE SCALE GENOMIC DNA]</scope>
    <source>
        <strain evidence="1 2">FDAARGOS_1001</strain>
    </source>
</reference>
<dbReference type="SUPFAM" id="SSF53756">
    <property type="entry name" value="UDP-Glycosyltransferase/glycogen phosphorylase"/>
    <property type="match status" value="1"/>
</dbReference>
<name>A0A7T4T572_9MICC</name>
<evidence type="ECO:0000313" key="2">
    <source>
        <dbReference type="Proteomes" id="UP000595221"/>
    </source>
</evidence>
<evidence type="ECO:0000313" key="1">
    <source>
        <dbReference type="EMBL" id="QQC60244.1"/>
    </source>
</evidence>